<dbReference type="EMBL" id="JAPEVA010000071">
    <property type="protein sequence ID" value="KAJ4401651.1"/>
    <property type="molecule type" value="Genomic_DNA"/>
</dbReference>
<dbReference type="Proteomes" id="UP001140510">
    <property type="component" value="Unassembled WGS sequence"/>
</dbReference>
<keyword evidence="4" id="KW-1185">Reference proteome</keyword>
<sequence length="391" mass="44236">MSAKALGKRDKRVRQKAREIKSLGGVPGGDEMESSDDNTDTGVNDGVTISLLPKLPLGSIAQDELYHGCQRGGNNYDYYEEYSYDPRIVTGEDVAWLDQCRTLGFNANSKKAYITGLGQYASWGDFETSEPGTDPMDPYREQVRAYPCYREDGGDIDDPTYPFHEACHAILANRLGFGDSADIDKTVMYKAARTLCELDGSCLTVDYGDEDLGEQFWSNRPGDEYLVACPADAGLKLRETIWKRMPLSLLLTEPRRDLSRKVQYDPLTVLPFDLLHTVIQYLSVENALSLMQASHHVCTTTREPMFWRSKIRTHLAPWFWEIETMVTGDELQGFDYKALFLWLDKVTEPKFGMKGPFIGVANRRRIWSVCGVVADAYNKQLDQGQENKQPK</sequence>
<feature type="domain" description="F-box" evidence="2">
    <location>
        <begin position="264"/>
        <end position="310"/>
    </location>
</feature>
<evidence type="ECO:0000256" key="1">
    <source>
        <dbReference type="SAM" id="MobiDB-lite"/>
    </source>
</evidence>
<organism evidence="3 4">
    <name type="scientific">Didymella pomorum</name>
    <dbReference type="NCBI Taxonomy" id="749634"/>
    <lineage>
        <taxon>Eukaryota</taxon>
        <taxon>Fungi</taxon>
        <taxon>Dikarya</taxon>
        <taxon>Ascomycota</taxon>
        <taxon>Pezizomycotina</taxon>
        <taxon>Dothideomycetes</taxon>
        <taxon>Pleosporomycetidae</taxon>
        <taxon>Pleosporales</taxon>
        <taxon>Pleosporineae</taxon>
        <taxon>Didymellaceae</taxon>
        <taxon>Didymella</taxon>
    </lineage>
</organism>
<dbReference type="PROSITE" id="PS50181">
    <property type="entry name" value="FBOX"/>
    <property type="match status" value="1"/>
</dbReference>
<name>A0A9W9D5C7_9PLEO</name>
<proteinExistence type="predicted"/>
<dbReference type="SUPFAM" id="SSF81383">
    <property type="entry name" value="F-box domain"/>
    <property type="match status" value="1"/>
</dbReference>
<dbReference type="AlphaFoldDB" id="A0A9W9D5C7"/>
<dbReference type="Gene3D" id="1.20.1280.50">
    <property type="match status" value="1"/>
</dbReference>
<dbReference type="OrthoDB" id="9984533at2759"/>
<gene>
    <name evidence="3" type="ORF">N0V91_007823</name>
</gene>
<evidence type="ECO:0000313" key="3">
    <source>
        <dbReference type="EMBL" id="KAJ4401651.1"/>
    </source>
</evidence>
<evidence type="ECO:0000313" key="4">
    <source>
        <dbReference type="Proteomes" id="UP001140510"/>
    </source>
</evidence>
<evidence type="ECO:0000259" key="2">
    <source>
        <dbReference type="PROSITE" id="PS50181"/>
    </source>
</evidence>
<feature type="compositionally biased region" description="Acidic residues" evidence="1">
    <location>
        <begin position="30"/>
        <end position="39"/>
    </location>
</feature>
<reference evidence="3" key="1">
    <citation type="submission" date="2022-10" db="EMBL/GenBank/DDBJ databases">
        <title>Tapping the CABI collections for fungal endophytes: first genome assemblies for Collariella, Neodidymelliopsis, Ascochyta clinopodiicola, Didymella pomorum, Didymosphaeria variabile, Neocosmospora piperis and Neocucurbitaria cava.</title>
        <authorList>
            <person name="Hill R."/>
        </authorList>
    </citation>
    <scope>NUCLEOTIDE SEQUENCE</scope>
    <source>
        <strain evidence="3">IMI 355091</strain>
    </source>
</reference>
<dbReference type="InterPro" id="IPR001810">
    <property type="entry name" value="F-box_dom"/>
</dbReference>
<dbReference type="InterPro" id="IPR036047">
    <property type="entry name" value="F-box-like_dom_sf"/>
</dbReference>
<accession>A0A9W9D5C7</accession>
<protein>
    <recommendedName>
        <fullName evidence="2">F-box domain-containing protein</fullName>
    </recommendedName>
</protein>
<feature type="region of interest" description="Disordered" evidence="1">
    <location>
        <begin position="1"/>
        <end position="45"/>
    </location>
</feature>
<comment type="caution">
    <text evidence="3">The sequence shown here is derived from an EMBL/GenBank/DDBJ whole genome shotgun (WGS) entry which is preliminary data.</text>
</comment>